<reference evidence="1" key="1">
    <citation type="submission" date="2022-10" db="EMBL/GenBank/DDBJ databases">
        <authorList>
            <person name="Meaden S."/>
        </authorList>
    </citation>
    <scope>NUCLEOTIDE SEQUENCE</scope>
</reference>
<organism evidence="1">
    <name type="scientific">Ochrobactrum phage ORM_20</name>
    <dbReference type="NCBI Taxonomy" id="2985243"/>
    <lineage>
        <taxon>Viruses</taxon>
    </lineage>
</organism>
<accession>A0A9N6WRY8</accession>
<proteinExistence type="predicted"/>
<gene>
    <name evidence="1" type="ORF">ORM20_00016</name>
</gene>
<evidence type="ECO:0000313" key="1">
    <source>
        <dbReference type="EMBL" id="CAI3971070.1"/>
    </source>
</evidence>
<protein>
    <submittedName>
        <fullName evidence="1">Rz-like spanin</fullName>
    </submittedName>
</protein>
<dbReference type="PROSITE" id="PS51257">
    <property type="entry name" value="PROKAR_LIPOPROTEIN"/>
    <property type="match status" value="1"/>
</dbReference>
<dbReference type="Pfam" id="PF23793">
    <property type="entry name" value="LysC"/>
    <property type="match status" value="1"/>
</dbReference>
<name>A0A9N6WRY8_9VIRU</name>
<dbReference type="InterPro" id="IPR058979">
    <property type="entry name" value="LysC-like"/>
</dbReference>
<dbReference type="EMBL" id="OX359470">
    <property type="protein sequence ID" value="CAI3971070.1"/>
    <property type="molecule type" value="Genomic_DNA"/>
</dbReference>
<sequence>MIKSVLTGIALLILAGCTTTKTETIIVPKNVYIADRYLDCENLKKKDYPKSANLTDKQVADLLVKYDARLAHCEANAKAVKKIQADAKAAESKPPQK</sequence>